<proteinExistence type="predicted"/>
<feature type="compositionally biased region" description="Low complexity" evidence="1">
    <location>
        <begin position="2250"/>
        <end position="2267"/>
    </location>
</feature>
<feature type="region of interest" description="Disordered" evidence="1">
    <location>
        <begin position="2223"/>
        <end position="2307"/>
    </location>
</feature>
<dbReference type="SMART" id="SM00635">
    <property type="entry name" value="BID_2"/>
    <property type="match status" value="2"/>
</dbReference>
<dbReference type="KEGG" id="beu:BE0216_05150"/>
<dbReference type="Pfam" id="PF18676">
    <property type="entry name" value="MBG_2"/>
    <property type="match status" value="1"/>
</dbReference>
<feature type="domain" description="BIG2" evidence="3">
    <location>
        <begin position="1876"/>
        <end position="1951"/>
    </location>
</feature>
<keyword evidence="2" id="KW-1133">Transmembrane helix</keyword>
<feature type="domain" description="BIG2" evidence="3">
    <location>
        <begin position="1791"/>
        <end position="1866"/>
    </location>
</feature>
<dbReference type="InterPro" id="IPR041286">
    <property type="entry name" value="MBG_2"/>
</dbReference>
<dbReference type="EMBL" id="CP062938">
    <property type="protein sequence ID" value="QOL31919.1"/>
    <property type="molecule type" value="Genomic_DNA"/>
</dbReference>
<dbReference type="InterPro" id="IPR003343">
    <property type="entry name" value="Big_2"/>
</dbReference>
<evidence type="ECO:0000259" key="3">
    <source>
        <dbReference type="SMART" id="SM00635"/>
    </source>
</evidence>
<evidence type="ECO:0000256" key="2">
    <source>
        <dbReference type="SAM" id="Phobius"/>
    </source>
</evidence>
<feature type="compositionally biased region" description="Low complexity" evidence="1">
    <location>
        <begin position="2275"/>
        <end position="2296"/>
    </location>
</feature>
<keyword evidence="5" id="KW-1185">Reference proteome</keyword>
<dbReference type="Proteomes" id="UP000593943">
    <property type="component" value="Chromosome"/>
</dbReference>
<evidence type="ECO:0000313" key="5">
    <source>
        <dbReference type="Proteomes" id="UP000593943"/>
    </source>
</evidence>
<dbReference type="Pfam" id="PF18657">
    <property type="entry name" value="YDG"/>
    <property type="match status" value="2"/>
</dbReference>
<gene>
    <name evidence="4" type="ORF">BE0216_05150</name>
</gene>
<dbReference type="SUPFAM" id="SSF49373">
    <property type="entry name" value="Invasin/intimin cell-adhesion fragments"/>
    <property type="match status" value="2"/>
</dbReference>
<dbReference type="Gene3D" id="2.60.40.1080">
    <property type="match status" value="2"/>
</dbReference>
<evidence type="ECO:0000256" key="1">
    <source>
        <dbReference type="SAM" id="MobiDB-lite"/>
    </source>
</evidence>
<dbReference type="Pfam" id="PF18889">
    <property type="entry name" value="Beta_helix_3"/>
    <property type="match status" value="6"/>
</dbReference>
<evidence type="ECO:0000313" key="4">
    <source>
        <dbReference type="EMBL" id="QOL31919.1"/>
    </source>
</evidence>
<sequence>MDNRVYGVAPADGCYVARNGDSATSGEYPFEVLHVTGDFVVSGGALGKDYTFVDHVLTIVSDEPLSVSMFVTADDGFEYRDADGKARSVVGTQLDRVVVDSGDRIARVTFDGVAIDRSGDQSQSDSAAAVLVRSGSLDLTLKNVSVLKSGNRCAGLQNGGRALSVSGGGSLNATGGQYGAGIGGGYGESGSDIAISGGTITATGGDMAAGIGGGMEGSGSYISVSGGTITATGGDMAAGIGGGFRGSGSRISISNGTVTATGNRFGGAGIGGGGMEGSGSNISISGGTVTATGGSYAAGIGGGDGGTGSDISISSGYLTIQGGYEADAIGDGAFGSGSATVSITGGFFADTSGDPASKTEVYGVAPADGYVVKANDDAATVGAYPVRVVSRTGDFHVSGGEYDTDYTYDGTGHVLTIQTDKALTVSMSSQAKATIGYTDDKGVSKSVPNGTTTDRIVVNPGDDKTANVTFDGVAIDRSNNTRVAAVLVQSGSLNLTLKGDSVLKSGHNCAGLQTEGQSLSIAGDGFLSATGGDWAAGVGGGDTASTPVNIVISGGTVVATGGEAAAGVGGGAGARVPVSVVISGGTVVAAGGNIQSSYGAGAGVGGGAETSGSVSVVISGGTVVAAGGNGRYNIGAAGIGGGNFPYGPVDIEVSGGVVTAKGSPGAAGVGGGNRAWDSSSTSVVVSGGVVDAVGGEGAAGVGGGKRASGSVDVKISGGRITAQAGSGGDAAIGDGAERQDGTPTAVVCITGGVFADKTTDDPSSATEVYRQAPADGHVVYANDDEESSSAYPLAVGRDPLSVKSDVSKVYDGSPLSVSDVIDMSEGAEADGVEVSLRYRPAAVVEGDWDDEAPSDAGSYVVEASVKSAAYSAGPDGARWAAVTKTGMFTIKQKALTVTAKSFDVAYRADAPIYSAEASGWVDGEADSLSATLFEELAYDCEYAKGSPVRDGGYEVALKWTTDAPKELANYAVELKSGKVTVVKSASTVTADSYKGDDKQASFTYGDTITVRATVTATGNEPGAVVFAAPRGLSDGSGFGLSGLSDGSGSSSLSDGSGSSAPGTAALYLGDKELPGDMTVTDNKDGSYSFELEYDTSRKGVPIEDGQSLTVRFSGNANVADCEKTVTVDLTARTVGVDVSGNASKTYDGSATVPEGHSLKVGVVSGVLDADEAKVSATAKYAFESANAGSKTVTVSDVRLSGDSSGWYALPSKLPSSHEVTGITPAKLDASMLSLPSESLTYDGEGQEPVVSGEGVDKKALVKGTDFTVEYGNNTNAGEKTAVAKVTGKGNYQDAVELQFSIAKRVLTASVTVSGKTYDSTADAPVDAVSFKNLVSGESLKRGEDFTVSAVFDKADAGERTAHATVVLKDTATASNYTFADGSKVTVDAGKATVAPARLVVTAEDIEVAYGSVDPVYSATVSGWVNGEGSSLSDVLSAALAYASEYKKGSPVSERGYTVTPKWKTDAPKELSNYAVEFVSGKVTVVRSAGVVEDGDVDVYNGGEQSSSFTYGDTITVRATVTATGEEPASGAMSLLSRLSGLVGLSDDPASGTAALYYGGTRLTDDAKAEDNGDGTYSVELPYDTALRRVPAGTRVLTVRFSQDGNLSDVEASVEVTLAKRVLKASVEGDASKTYDGTTAVPEKHSLGIGLSDDVLTGDKVSASAAEYTFAEARADTKEVKASGVALSDGWSDWYALESTELTGAVASGIGKAGLDALNLSVSSDGLAYTGVGLEPAVTGVGADGRALVKDKDFTVEYENNTNAGEKTAVARVTGMGNYTGEVELQFSIAKAQGVLTLTPDAGQSAVYGDAGFKLTAVSNSGGAVSFSSSDTGVATVDAQGKVSIVGAGEATITATLAGTANHTGASASVSLTVSKSGDAFRLDTVAMGAVYGDSDFVLAPFASIGAGTISYASSDEAVATVDAAGRVSVVGAGKTTLTVSSAESDDFEAKSVEVVLGVLPRPVSVVWNAEATSATASDGVSADSSVFEYAYDGAAHAPTASVSNLVAGDECALTVSGAQSDAGSYTATVTGVSNTNYTVEGGSNLSRGFSITPAAFSYTVADQSVKAGLTIADLGVAASGVGVTLPDGTVEAVPGVLAWYADAEHTTPLDATHALRSADGSPVSLWWTFAPSADAANYTGVATGVATVAVESVSTDAGVVVNPDGSASLPDDKGTVAPGGDKPVVVNPDGSVTLPEGGTFTPNPDIAGGESGVEVVVPAGGIIRPDGTVVDKDGGTVWTPVIEEPENPENPDNPGDNPDNPGENPGDSGEKPDGEPGNPENPGGDNAGSDGNQNGGSDDKKSEELSESGIDVAAPLMAVGVLMVLGLAGAVLRRKA</sequence>
<dbReference type="RefSeq" id="WP_193042835.1">
    <property type="nucleotide sequence ID" value="NZ_CP062938.1"/>
</dbReference>
<dbReference type="InterPro" id="IPR041248">
    <property type="entry name" value="YDG"/>
</dbReference>
<accession>A0A7L9SPU0</accession>
<keyword evidence="2" id="KW-0472">Membrane</keyword>
<name>A0A7L9SPU0_9BIFI</name>
<keyword evidence="2" id="KW-0812">Transmembrane</keyword>
<dbReference type="Pfam" id="PF02368">
    <property type="entry name" value="Big_2"/>
    <property type="match status" value="1"/>
</dbReference>
<feature type="transmembrane region" description="Helical" evidence="2">
    <location>
        <begin position="2312"/>
        <end position="2332"/>
    </location>
</feature>
<organism evidence="4 5">
    <name type="scientific">Bifidobacterium eulemuris</name>
    <dbReference type="NCBI Taxonomy" id="1765219"/>
    <lineage>
        <taxon>Bacteria</taxon>
        <taxon>Bacillati</taxon>
        <taxon>Actinomycetota</taxon>
        <taxon>Actinomycetes</taxon>
        <taxon>Bifidobacteriales</taxon>
        <taxon>Bifidobacteriaceae</taxon>
        <taxon>Bifidobacterium</taxon>
    </lineage>
</organism>
<protein>
    <recommendedName>
        <fullName evidence="3">BIG2 domain-containing protein</fullName>
    </recommendedName>
</protein>
<dbReference type="InterPro" id="IPR008964">
    <property type="entry name" value="Invasin/intimin_cell_adhesion"/>
</dbReference>
<reference evidence="4 5" key="1">
    <citation type="submission" date="2020-10" db="EMBL/GenBank/DDBJ databases">
        <title>Genome sequencing of Bifidobacterium eulemuris_DSMZ_100216.</title>
        <authorList>
            <person name="Kim J."/>
        </authorList>
    </citation>
    <scope>NUCLEOTIDE SEQUENCE [LARGE SCALE GENOMIC DNA]</scope>
    <source>
        <strain evidence="4 5">DSM 100216</strain>
    </source>
</reference>